<gene>
    <name evidence="1" type="ORF">CJ030_MR7G020471</name>
</gene>
<dbReference type="EMBL" id="RXIC02000025">
    <property type="protein sequence ID" value="KAB1206586.1"/>
    <property type="molecule type" value="Genomic_DNA"/>
</dbReference>
<proteinExistence type="predicted"/>
<sequence>MAELIPPSAVHESSVHALTGSADADRFSVYMFELIMDEAWEIKEYSLPYGVFLTQFLISRGVVIAASDTRKEVKSALNKFTLSRSRGQEGALTRRFARRAAAAVGGITAFDISVRGTYGDGSTCSASSMGGPAICGLRQPCRRDYEGHSTAC</sequence>
<organism evidence="1 2">
    <name type="scientific">Morella rubra</name>
    <name type="common">Chinese bayberry</name>
    <dbReference type="NCBI Taxonomy" id="262757"/>
    <lineage>
        <taxon>Eukaryota</taxon>
        <taxon>Viridiplantae</taxon>
        <taxon>Streptophyta</taxon>
        <taxon>Embryophyta</taxon>
        <taxon>Tracheophyta</taxon>
        <taxon>Spermatophyta</taxon>
        <taxon>Magnoliopsida</taxon>
        <taxon>eudicotyledons</taxon>
        <taxon>Gunneridae</taxon>
        <taxon>Pentapetalae</taxon>
        <taxon>rosids</taxon>
        <taxon>fabids</taxon>
        <taxon>Fagales</taxon>
        <taxon>Myricaceae</taxon>
        <taxon>Morella</taxon>
    </lineage>
</organism>
<name>A0A6A1V2X9_9ROSI</name>
<evidence type="ECO:0000313" key="2">
    <source>
        <dbReference type="Proteomes" id="UP000516437"/>
    </source>
</evidence>
<accession>A0A6A1V2X9</accession>
<protein>
    <submittedName>
        <fullName evidence="1">Uncharacterized protein</fullName>
    </submittedName>
</protein>
<comment type="caution">
    <text evidence="1">The sequence shown here is derived from an EMBL/GenBank/DDBJ whole genome shotgun (WGS) entry which is preliminary data.</text>
</comment>
<reference evidence="1 2" key="1">
    <citation type="journal article" date="2019" name="Plant Biotechnol. J.">
        <title>The red bayberry genome and genetic basis of sex determination.</title>
        <authorList>
            <person name="Jia H.M."/>
            <person name="Jia H.J."/>
            <person name="Cai Q.L."/>
            <person name="Wang Y."/>
            <person name="Zhao H.B."/>
            <person name="Yang W.F."/>
            <person name="Wang G.Y."/>
            <person name="Li Y.H."/>
            <person name="Zhan D.L."/>
            <person name="Shen Y.T."/>
            <person name="Niu Q.F."/>
            <person name="Chang L."/>
            <person name="Qiu J."/>
            <person name="Zhao L."/>
            <person name="Xie H.B."/>
            <person name="Fu W.Y."/>
            <person name="Jin J."/>
            <person name="Li X.W."/>
            <person name="Jiao Y."/>
            <person name="Zhou C.C."/>
            <person name="Tu T."/>
            <person name="Chai C.Y."/>
            <person name="Gao J.L."/>
            <person name="Fan L.J."/>
            <person name="van de Weg E."/>
            <person name="Wang J.Y."/>
            <person name="Gao Z.S."/>
        </authorList>
    </citation>
    <scope>NUCLEOTIDE SEQUENCE [LARGE SCALE GENOMIC DNA]</scope>
    <source>
        <tissue evidence="1">Leaves</tissue>
    </source>
</reference>
<dbReference type="AlphaFoldDB" id="A0A6A1V2X9"/>
<evidence type="ECO:0000313" key="1">
    <source>
        <dbReference type="EMBL" id="KAB1206586.1"/>
    </source>
</evidence>
<dbReference type="OrthoDB" id="1837773at2759"/>
<dbReference type="Proteomes" id="UP000516437">
    <property type="component" value="Chromosome 7"/>
</dbReference>
<keyword evidence="2" id="KW-1185">Reference proteome</keyword>